<sequence length="83" mass="8688">MKLFGSLLVALSANALVALAAVRQQTTVVFVDNNNSQPVVGNNANICNTEPVVRVVTVEETQYITPSASSVPVTVTLTSMSPV</sequence>
<dbReference type="EMBL" id="JAMZIH010004073">
    <property type="protein sequence ID" value="KAJ1676462.1"/>
    <property type="molecule type" value="Genomic_DNA"/>
</dbReference>
<organism evidence="1 2">
    <name type="scientific">Spiromyces aspiralis</name>
    <dbReference type="NCBI Taxonomy" id="68401"/>
    <lineage>
        <taxon>Eukaryota</taxon>
        <taxon>Fungi</taxon>
        <taxon>Fungi incertae sedis</taxon>
        <taxon>Zoopagomycota</taxon>
        <taxon>Kickxellomycotina</taxon>
        <taxon>Kickxellomycetes</taxon>
        <taxon>Kickxellales</taxon>
        <taxon>Kickxellaceae</taxon>
        <taxon>Spiromyces</taxon>
    </lineage>
</organism>
<reference evidence="1" key="1">
    <citation type="submission" date="2022-06" db="EMBL/GenBank/DDBJ databases">
        <title>Phylogenomic reconstructions and comparative analyses of Kickxellomycotina fungi.</title>
        <authorList>
            <person name="Reynolds N.K."/>
            <person name="Stajich J.E."/>
            <person name="Barry K."/>
            <person name="Grigoriev I.V."/>
            <person name="Crous P."/>
            <person name="Smith M.E."/>
        </authorList>
    </citation>
    <scope>NUCLEOTIDE SEQUENCE</scope>
    <source>
        <strain evidence="1">RSA 2271</strain>
    </source>
</reference>
<protein>
    <submittedName>
        <fullName evidence="1">Uncharacterized protein</fullName>
    </submittedName>
</protein>
<feature type="non-terminal residue" evidence="1">
    <location>
        <position position="83"/>
    </location>
</feature>
<accession>A0ACC1HJ24</accession>
<evidence type="ECO:0000313" key="1">
    <source>
        <dbReference type="EMBL" id="KAJ1676462.1"/>
    </source>
</evidence>
<comment type="caution">
    <text evidence="1">The sequence shown here is derived from an EMBL/GenBank/DDBJ whole genome shotgun (WGS) entry which is preliminary data.</text>
</comment>
<dbReference type="Proteomes" id="UP001145114">
    <property type="component" value="Unassembled WGS sequence"/>
</dbReference>
<gene>
    <name evidence="1" type="ORF">EV182_008154</name>
</gene>
<keyword evidence="2" id="KW-1185">Reference proteome</keyword>
<name>A0ACC1HJ24_9FUNG</name>
<evidence type="ECO:0000313" key="2">
    <source>
        <dbReference type="Proteomes" id="UP001145114"/>
    </source>
</evidence>
<proteinExistence type="predicted"/>